<feature type="transmembrane region" description="Helical" evidence="5">
    <location>
        <begin position="252"/>
        <end position="274"/>
    </location>
</feature>
<comment type="subcellular location">
    <subcellularLocation>
        <location evidence="1">Cell membrane</location>
        <topology evidence="1">Multi-pass membrane protein</topology>
    </subcellularLocation>
</comment>
<evidence type="ECO:0000256" key="2">
    <source>
        <dbReference type="ARBA" id="ARBA00022692"/>
    </source>
</evidence>
<feature type="transmembrane region" description="Helical" evidence="5">
    <location>
        <begin position="156"/>
        <end position="177"/>
    </location>
</feature>
<feature type="transmembrane region" description="Helical" evidence="5">
    <location>
        <begin position="14"/>
        <end position="36"/>
    </location>
</feature>
<evidence type="ECO:0000256" key="5">
    <source>
        <dbReference type="SAM" id="Phobius"/>
    </source>
</evidence>
<keyword evidence="2 5" id="KW-0812">Transmembrane</keyword>
<keyword evidence="3 5" id="KW-1133">Transmembrane helix</keyword>
<evidence type="ECO:0000256" key="1">
    <source>
        <dbReference type="ARBA" id="ARBA00004651"/>
    </source>
</evidence>
<dbReference type="EMBL" id="MT631276">
    <property type="protein sequence ID" value="QNO47812.1"/>
    <property type="molecule type" value="Genomic_DNA"/>
</dbReference>
<feature type="transmembrane region" description="Helical" evidence="5">
    <location>
        <begin position="69"/>
        <end position="87"/>
    </location>
</feature>
<dbReference type="InterPro" id="IPR000537">
    <property type="entry name" value="UbiA_prenyltransferase"/>
</dbReference>
<protein>
    <submittedName>
        <fullName evidence="6">Uncharacterized protein</fullName>
    </submittedName>
</protein>
<feature type="transmembrane region" description="Helical" evidence="5">
    <location>
        <begin position="93"/>
        <end position="116"/>
    </location>
</feature>
<name>A0A7G9YCG9_9EURY</name>
<evidence type="ECO:0000313" key="7">
    <source>
        <dbReference type="EMBL" id="QNO47812.1"/>
    </source>
</evidence>
<sequence>MSSLLISANGLAKLYFSFLLFGLTAKTNLLFATFLVTYSTYSLNKLTDKEEDAVNNPARSGYVMGNERFLTFLAIISYIAATLLGYFENIFAALVLLVPLVTGIVYSTNIFSVFGVPRLKDVFVVKSLLVTLSWTIVIAFLPAICSCEDRIKLLSIVFFFFIKSFVNTVLFDVMDVEGDRKNSIKTIPVKVGISGTRWLLLSLQSMLVVWLLPVFGLFNGCQIILIISIIYGYLYILYFCNSDNHTRSSMDILVDGEWIIMVALYSINSCFGVLA</sequence>
<dbReference type="GO" id="GO:0005886">
    <property type="term" value="C:plasma membrane"/>
    <property type="evidence" value="ECO:0007669"/>
    <property type="project" value="UniProtKB-SubCell"/>
</dbReference>
<dbReference type="AlphaFoldDB" id="A0A7G9YCG9"/>
<keyword evidence="4 5" id="KW-0472">Membrane</keyword>
<gene>
    <name evidence="7" type="ORF">GNFHAPIE_00017</name>
    <name evidence="6" type="ORF">IKJKAPDM_00013</name>
</gene>
<evidence type="ECO:0000256" key="3">
    <source>
        <dbReference type="ARBA" id="ARBA00022989"/>
    </source>
</evidence>
<feature type="transmembrane region" description="Helical" evidence="5">
    <location>
        <begin position="123"/>
        <end position="144"/>
    </location>
</feature>
<dbReference type="Pfam" id="PF01040">
    <property type="entry name" value="UbiA"/>
    <property type="match status" value="1"/>
</dbReference>
<dbReference type="Gene3D" id="1.20.120.1780">
    <property type="entry name" value="UbiA prenyltransferase"/>
    <property type="match status" value="1"/>
</dbReference>
<dbReference type="GO" id="GO:0016765">
    <property type="term" value="F:transferase activity, transferring alkyl or aryl (other than methyl) groups"/>
    <property type="evidence" value="ECO:0007669"/>
    <property type="project" value="InterPro"/>
</dbReference>
<evidence type="ECO:0000256" key="4">
    <source>
        <dbReference type="ARBA" id="ARBA00023136"/>
    </source>
</evidence>
<evidence type="ECO:0000313" key="6">
    <source>
        <dbReference type="EMBL" id="QNO45703.1"/>
    </source>
</evidence>
<feature type="transmembrane region" description="Helical" evidence="5">
    <location>
        <begin position="223"/>
        <end position="240"/>
    </location>
</feature>
<accession>A0A7G9YCG9</accession>
<proteinExistence type="predicted"/>
<dbReference type="EMBL" id="MT631145">
    <property type="protein sequence ID" value="QNO45703.1"/>
    <property type="molecule type" value="Genomic_DNA"/>
</dbReference>
<reference evidence="6" key="1">
    <citation type="submission" date="2020-06" db="EMBL/GenBank/DDBJ databases">
        <title>Unique genomic features of the anaerobic methanotrophic archaea.</title>
        <authorList>
            <person name="Chadwick G.L."/>
            <person name="Skennerton C.T."/>
            <person name="Laso-Perez R."/>
            <person name="Leu A.O."/>
            <person name="Speth D.R."/>
            <person name="Yu H."/>
            <person name="Morgan-Lang C."/>
            <person name="Hatzenpichler R."/>
            <person name="Goudeau D."/>
            <person name="Malmstrom R."/>
            <person name="Brazelton W.J."/>
            <person name="Woyke T."/>
            <person name="Hallam S.J."/>
            <person name="Tyson G.W."/>
            <person name="Wegener G."/>
            <person name="Boetius A."/>
            <person name="Orphan V."/>
        </authorList>
    </citation>
    <scope>NUCLEOTIDE SEQUENCE</scope>
</reference>
<organism evidence="6">
    <name type="scientific">Candidatus Methanogaster sp. ANME-2c ERB4</name>
    <dbReference type="NCBI Taxonomy" id="2759911"/>
    <lineage>
        <taxon>Archaea</taxon>
        <taxon>Methanobacteriati</taxon>
        <taxon>Methanobacteriota</taxon>
        <taxon>Stenosarchaea group</taxon>
        <taxon>Methanomicrobia</taxon>
        <taxon>Methanosarcinales</taxon>
        <taxon>ANME-2 cluster</taxon>
        <taxon>Candidatus Methanogasteraceae</taxon>
        <taxon>Candidatus Methanogaster</taxon>
    </lineage>
</organism>